<feature type="region of interest" description="Disordered" evidence="3">
    <location>
        <begin position="426"/>
        <end position="445"/>
    </location>
</feature>
<organism evidence="5 6">
    <name type="scientific">Zizania palustris</name>
    <name type="common">Northern wild rice</name>
    <dbReference type="NCBI Taxonomy" id="103762"/>
    <lineage>
        <taxon>Eukaryota</taxon>
        <taxon>Viridiplantae</taxon>
        <taxon>Streptophyta</taxon>
        <taxon>Embryophyta</taxon>
        <taxon>Tracheophyta</taxon>
        <taxon>Spermatophyta</taxon>
        <taxon>Magnoliopsida</taxon>
        <taxon>Liliopsida</taxon>
        <taxon>Poales</taxon>
        <taxon>Poaceae</taxon>
        <taxon>BOP clade</taxon>
        <taxon>Oryzoideae</taxon>
        <taxon>Oryzeae</taxon>
        <taxon>Zizaniinae</taxon>
        <taxon>Zizania</taxon>
    </lineage>
</organism>
<feature type="domain" description="RRM" evidence="4">
    <location>
        <begin position="201"/>
        <end position="279"/>
    </location>
</feature>
<dbReference type="GO" id="GO:0003723">
    <property type="term" value="F:RNA binding"/>
    <property type="evidence" value="ECO:0007669"/>
    <property type="project" value="UniProtKB-UniRule"/>
</dbReference>
<feature type="domain" description="RRM" evidence="4">
    <location>
        <begin position="22"/>
        <end position="99"/>
    </location>
</feature>
<reference evidence="5" key="2">
    <citation type="submission" date="2021-02" db="EMBL/GenBank/DDBJ databases">
        <authorList>
            <person name="Kimball J.A."/>
            <person name="Haas M.W."/>
            <person name="Macchietto M."/>
            <person name="Kono T."/>
            <person name="Duquette J."/>
            <person name="Shao M."/>
        </authorList>
    </citation>
    <scope>NUCLEOTIDE SEQUENCE</scope>
    <source>
        <tissue evidence="5">Fresh leaf tissue</tissue>
    </source>
</reference>
<dbReference type="CDD" id="cd00590">
    <property type="entry name" value="RRM_SF"/>
    <property type="match status" value="2"/>
</dbReference>
<evidence type="ECO:0000259" key="4">
    <source>
        <dbReference type="PROSITE" id="PS50102"/>
    </source>
</evidence>
<feature type="domain" description="RRM" evidence="4">
    <location>
        <begin position="101"/>
        <end position="189"/>
    </location>
</feature>
<dbReference type="Pfam" id="PF00076">
    <property type="entry name" value="RRM_1"/>
    <property type="match status" value="2"/>
</dbReference>
<dbReference type="PROSITE" id="PS50102">
    <property type="entry name" value="RRM"/>
    <property type="match status" value="3"/>
</dbReference>
<dbReference type="Proteomes" id="UP000729402">
    <property type="component" value="Unassembled WGS sequence"/>
</dbReference>
<evidence type="ECO:0000313" key="6">
    <source>
        <dbReference type="Proteomes" id="UP000729402"/>
    </source>
</evidence>
<evidence type="ECO:0000256" key="2">
    <source>
        <dbReference type="PROSITE-ProRule" id="PRU00176"/>
    </source>
</evidence>
<dbReference type="Pfam" id="PF18360">
    <property type="entry name" value="hnRNP_Q_AcD"/>
    <property type="match status" value="1"/>
</dbReference>
<comment type="caution">
    <text evidence="5">The sequence shown here is derived from an EMBL/GenBank/DDBJ whole genome shotgun (WGS) entry which is preliminary data.</text>
</comment>
<evidence type="ECO:0000256" key="3">
    <source>
        <dbReference type="SAM" id="MobiDB-lite"/>
    </source>
</evidence>
<protein>
    <recommendedName>
        <fullName evidence="4">RRM domain-containing protein</fullName>
    </recommendedName>
</protein>
<dbReference type="EMBL" id="JAAALK010000289">
    <property type="protein sequence ID" value="KAG8049065.1"/>
    <property type="molecule type" value="Genomic_DNA"/>
</dbReference>
<reference evidence="5" key="1">
    <citation type="journal article" date="2021" name="bioRxiv">
        <title>Whole Genome Assembly and Annotation of Northern Wild Rice, Zizania palustris L., Supports a Whole Genome Duplication in the Zizania Genus.</title>
        <authorList>
            <person name="Haas M."/>
            <person name="Kono T."/>
            <person name="Macchietto M."/>
            <person name="Millas R."/>
            <person name="McGilp L."/>
            <person name="Shao M."/>
            <person name="Duquette J."/>
            <person name="Hirsch C.N."/>
            <person name="Kimball J."/>
        </authorList>
    </citation>
    <scope>NUCLEOTIDE SEQUENCE</scope>
    <source>
        <tissue evidence="5">Fresh leaf tissue</tissue>
    </source>
</reference>
<dbReference type="OrthoDB" id="3800936at2759"/>
<accession>A0A8J5V2R8</accession>
<feature type="compositionally biased region" description="Basic and acidic residues" evidence="3">
    <location>
        <begin position="304"/>
        <end position="321"/>
    </location>
</feature>
<dbReference type="AlphaFoldDB" id="A0A8J5V2R8"/>
<sequence length="445" mass="50596">MEKRAVSHGDYDEQDRRVKKGTEVFVGGLPRSATERTLREVFSPCGEIVDLRIMKDQNGISKGYGFVRFAERECAYIAKRQKNGFELQGKKLAVDLSLDQNTLFFGNLCKDWSVEEFEELIHKTLKDVVSIDLAIARNHYSSISKRRLNRGFAFVQFSSHAAAARVLRMGSRTDFLLGGLHPDINWAKESHVDDDEMEKVKSAFVGNLPANANEEYLAKLFEHCGEVLRVVVLRKGQYPVGFVHFASRRELDDAIKEMDGKMVRGPDQGKAFRIQVSVARPAIDNDKKRIREEVKTRRPNVSRDNPDHSYGRHAHDSHDRQAKAPRLYNLMSDSDPYEEAIVSLPSAVKELLLRILRLRIGTQYDIDIHCIRSLNELPEKAAVAVLNQFLIASADKRNKGDYFASLIAKYQAEAFGSTGTTYLPRNPEMQNKRFPHQDYDYTASG</sequence>
<gene>
    <name evidence="5" type="ORF">GUJ93_ZPchr0009g218</name>
</gene>
<evidence type="ECO:0000313" key="5">
    <source>
        <dbReference type="EMBL" id="KAG8049065.1"/>
    </source>
</evidence>
<evidence type="ECO:0000256" key="1">
    <source>
        <dbReference type="ARBA" id="ARBA00022884"/>
    </source>
</evidence>
<dbReference type="PANTHER" id="PTHR21245">
    <property type="entry name" value="HETEROGENEOUS NUCLEAR RIBONUCLEOPROTEIN"/>
    <property type="match status" value="1"/>
</dbReference>
<dbReference type="SMART" id="SM00360">
    <property type="entry name" value="RRM"/>
    <property type="match status" value="3"/>
</dbReference>
<keyword evidence="6" id="KW-1185">Reference proteome</keyword>
<dbReference type="InterPro" id="IPR000504">
    <property type="entry name" value="RRM_dom"/>
</dbReference>
<dbReference type="InterPro" id="IPR041337">
    <property type="entry name" value="hnRNP_Q_AcD"/>
</dbReference>
<keyword evidence="1 2" id="KW-0694">RNA-binding</keyword>
<feature type="region of interest" description="Disordered" evidence="3">
    <location>
        <begin position="295"/>
        <end position="321"/>
    </location>
</feature>
<dbReference type="CDD" id="cd21039">
    <property type="entry name" value="NURR"/>
    <property type="match status" value="1"/>
</dbReference>
<name>A0A8J5V2R8_ZIZPA</name>
<proteinExistence type="predicted"/>